<gene>
    <name evidence="1" type="ORF">Dsin_019279</name>
</gene>
<organism evidence="1 2">
    <name type="scientific">Dipteronia sinensis</name>
    <dbReference type="NCBI Taxonomy" id="43782"/>
    <lineage>
        <taxon>Eukaryota</taxon>
        <taxon>Viridiplantae</taxon>
        <taxon>Streptophyta</taxon>
        <taxon>Embryophyta</taxon>
        <taxon>Tracheophyta</taxon>
        <taxon>Spermatophyta</taxon>
        <taxon>Magnoliopsida</taxon>
        <taxon>eudicotyledons</taxon>
        <taxon>Gunneridae</taxon>
        <taxon>Pentapetalae</taxon>
        <taxon>rosids</taxon>
        <taxon>malvids</taxon>
        <taxon>Sapindales</taxon>
        <taxon>Sapindaceae</taxon>
        <taxon>Hippocastanoideae</taxon>
        <taxon>Acereae</taxon>
        <taxon>Dipteronia</taxon>
    </lineage>
</organism>
<dbReference type="EMBL" id="JANJYJ010000006">
    <property type="protein sequence ID" value="KAK3205233.1"/>
    <property type="molecule type" value="Genomic_DNA"/>
</dbReference>
<evidence type="ECO:0000313" key="1">
    <source>
        <dbReference type="EMBL" id="KAK3205233.1"/>
    </source>
</evidence>
<protein>
    <submittedName>
        <fullName evidence="1">Uncharacterized protein</fullName>
    </submittedName>
</protein>
<sequence length="100" mass="11673">MLIIQKTLYFTYMNDYHGCMSVSFNQIMSEFLTGHEEYLNLDGQKKVVFVEPSLMVSVMNFKRWNHGKVDKDEGKKSSNSYILQTFKSANDLKEGEVFQD</sequence>
<comment type="caution">
    <text evidence="1">The sequence shown here is derived from an EMBL/GenBank/DDBJ whole genome shotgun (WGS) entry which is preliminary data.</text>
</comment>
<name>A0AAE0A8A4_9ROSI</name>
<dbReference type="InterPro" id="IPR005508">
    <property type="entry name" value="At2g31720-like"/>
</dbReference>
<dbReference type="Pfam" id="PF03754">
    <property type="entry name" value="At2g31720-like"/>
    <property type="match status" value="1"/>
</dbReference>
<dbReference type="AlphaFoldDB" id="A0AAE0A8A4"/>
<dbReference type="PANTHER" id="PTHR31541">
    <property type="entry name" value="B3 DOMAIN PLANT PROTEIN-RELATED"/>
    <property type="match status" value="1"/>
</dbReference>
<dbReference type="Proteomes" id="UP001281410">
    <property type="component" value="Unassembled WGS sequence"/>
</dbReference>
<proteinExistence type="predicted"/>
<evidence type="ECO:0000313" key="2">
    <source>
        <dbReference type="Proteomes" id="UP001281410"/>
    </source>
</evidence>
<dbReference type="PANTHER" id="PTHR31541:SF25">
    <property type="entry name" value="GAMMA-GLIADIN B"/>
    <property type="match status" value="1"/>
</dbReference>
<dbReference type="GO" id="GO:0003677">
    <property type="term" value="F:DNA binding"/>
    <property type="evidence" value="ECO:0007669"/>
    <property type="project" value="InterPro"/>
</dbReference>
<accession>A0AAE0A8A4</accession>
<reference evidence="1" key="1">
    <citation type="journal article" date="2023" name="Plant J.">
        <title>Genome sequences and population genomics provide insights into the demographic history, inbreeding, and mutation load of two 'living fossil' tree species of Dipteronia.</title>
        <authorList>
            <person name="Feng Y."/>
            <person name="Comes H.P."/>
            <person name="Chen J."/>
            <person name="Zhu S."/>
            <person name="Lu R."/>
            <person name="Zhang X."/>
            <person name="Li P."/>
            <person name="Qiu J."/>
            <person name="Olsen K.M."/>
            <person name="Qiu Y."/>
        </authorList>
    </citation>
    <scope>NUCLEOTIDE SEQUENCE</scope>
    <source>
        <strain evidence="1">NBL</strain>
    </source>
</reference>
<keyword evidence="2" id="KW-1185">Reference proteome</keyword>